<gene>
    <name evidence="2" type="ORF">Cvel_11737</name>
</gene>
<reference evidence="2" key="1">
    <citation type="submission" date="2014-11" db="EMBL/GenBank/DDBJ databases">
        <authorList>
            <person name="Otto D Thomas"/>
            <person name="Naeem Raeece"/>
        </authorList>
    </citation>
    <scope>NUCLEOTIDE SEQUENCE</scope>
</reference>
<sequence>MCTYNAAGPYGTTCKGKSPGDECMTMHMPHAKIKGTCTGAKGPHHPWKSVVTCDCDTYIPECGEDPNSPACQERVWPKEEEKTKTKTTTPEEDEIIPVIPDKEHEPKSPKAIGVEKCFISGQTCQDKAPGENCMTTNNPHAKIGGTCRGERGPHWPWKEVVSCYCSSFVPECGEDPSSEACQSQVWFN</sequence>
<feature type="compositionally biased region" description="Basic and acidic residues" evidence="1">
    <location>
        <begin position="75"/>
        <end position="84"/>
    </location>
</feature>
<feature type="region of interest" description="Disordered" evidence="1">
    <location>
        <begin position="71"/>
        <end position="108"/>
    </location>
</feature>
<proteinExistence type="predicted"/>
<evidence type="ECO:0000313" key="2">
    <source>
        <dbReference type="EMBL" id="CEM53118.1"/>
    </source>
</evidence>
<dbReference type="AlphaFoldDB" id="A0A0G4I814"/>
<accession>A0A0G4I814</accession>
<evidence type="ECO:0000256" key="1">
    <source>
        <dbReference type="SAM" id="MobiDB-lite"/>
    </source>
</evidence>
<dbReference type="VEuPathDB" id="CryptoDB:Cvel_11737"/>
<name>A0A0G4I814_9ALVE</name>
<protein>
    <submittedName>
        <fullName evidence="2">Uncharacterized protein</fullName>
    </submittedName>
</protein>
<organism evidence="2">
    <name type="scientific">Chromera velia CCMP2878</name>
    <dbReference type="NCBI Taxonomy" id="1169474"/>
    <lineage>
        <taxon>Eukaryota</taxon>
        <taxon>Sar</taxon>
        <taxon>Alveolata</taxon>
        <taxon>Colpodellida</taxon>
        <taxon>Chromeraceae</taxon>
        <taxon>Chromera</taxon>
    </lineage>
</organism>
<dbReference type="EMBL" id="CDMZ01005515">
    <property type="protein sequence ID" value="CEM53118.1"/>
    <property type="molecule type" value="Genomic_DNA"/>
</dbReference>